<reference evidence="1" key="1">
    <citation type="submission" date="2015-12" db="EMBL/GenBank/DDBJ databases">
        <title>Update maize B73 reference genome by single molecule sequencing technologies.</title>
        <authorList>
            <consortium name="Maize Genome Sequencing Project"/>
            <person name="Ware D."/>
        </authorList>
    </citation>
    <scope>NUCLEOTIDE SEQUENCE [LARGE SCALE GENOMIC DNA]</scope>
    <source>
        <tissue evidence="1">Seedling</tissue>
    </source>
</reference>
<dbReference type="AlphaFoldDB" id="A0A1D6ETQ6"/>
<gene>
    <name evidence="1" type="ORF">ZEAMMB73_Zm00001d006206</name>
</gene>
<protein>
    <submittedName>
        <fullName evidence="1">Uncharacterized protein</fullName>
    </submittedName>
</protein>
<dbReference type="SMR" id="A0A1D6ETQ6"/>
<dbReference type="InParanoid" id="A0A1D6ETQ6"/>
<dbReference type="PaxDb" id="4577-GRMZM2G073865_P01"/>
<accession>A0A1D6ETQ6</accession>
<sequence length="73" mass="8529">MVGKGDVSPDGLYAIINKRVEKVFIRMEVGSYRRRILVEYLKEIQARSLEQGKLSKCFKDQRYKVLHVFPARA</sequence>
<proteinExistence type="predicted"/>
<name>A0A1D6ETQ6_MAIZE</name>
<dbReference type="PANTHER" id="PTHR36348">
    <property type="entry name" value="EXPRESSED PROTEIN"/>
    <property type="match status" value="1"/>
</dbReference>
<dbReference type="STRING" id="4577.A0A1D6ETQ6"/>
<evidence type="ECO:0000313" key="1">
    <source>
        <dbReference type="EMBL" id="ONM23061.1"/>
    </source>
</evidence>
<organism evidence="1">
    <name type="scientific">Zea mays</name>
    <name type="common">Maize</name>
    <dbReference type="NCBI Taxonomy" id="4577"/>
    <lineage>
        <taxon>Eukaryota</taxon>
        <taxon>Viridiplantae</taxon>
        <taxon>Streptophyta</taxon>
        <taxon>Embryophyta</taxon>
        <taxon>Tracheophyta</taxon>
        <taxon>Spermatophyta</taxon>
        <taxon>Magnoliopsida</taxon>
        <taxon>Liliopsida</taxon>
        <taxon>Poales</taxon>
        <taxon>Poaceae</taxon>
        <taxon>PACMAD clade</taxon>
        <taxon>Panicoideae</taxon>
        <taxon>Andropogonodae</taxon>
        <taxon>Andropogoneae</taxon>
        <taxon>Tripsacinae</taxon>
        <taxon>Zea</taxon>
    </lineage>
</organism>
<dbReference type="PANTHER" id="PTHR36348:SF1">
    <property type="entry name" value="EXPRESSED PROTEIN"/>
    <property type="match status" value="1"/>
</dbReference>
<dbReference type="EMBL" id="CM007648">
    <property type="protein sequence ID" value="ONM23061.1"/>
    <property type="molecule type" value="Genomic_DNA"/>
</dbReference>